<feature type="transmembrane region" description="Helical" evidence="2">
    <location>
        <begin position="462"/>
        <end position="483"/>
    </location>
</feature>
<dbReference type="SUPFAM" id="SSF52540">
    <property type="entry name" value="P-loop containing nucleoside triphosphate hydrolases"/>
    <property type="match status" value="1"/>
</dbReference>
<organism evidence="4 5">
    <name type="scientific">Streptomyces chisholmiae</name>
    <dbReference type="NCBI Taxonomy" id="3075540"/>
    <lineage>
        <taxon>Bacteria</taxon>
        <taxon>Bacillati</taxon>
        <taxon>Actinomycetota</taxon>
        <taxon>Actinomycetes</taxon>
        <taxon>Kitasatosporales</taxon>
        <taxon>Streptomycetaceae</taxon>
        <taxon>Streptomyces</taxon>
    </lineage>
</organism>
<keyword evidence="5" id="KW-1185">Reference proteome</keyword>
<evidence type="ECO:0000313" key="5">
    <source>
        <dbReference type="Proteomes" id="UP001183410"/>
    </source>
</evidence>
<protein>
    <recommendedName>
        <fullName evidence="3">NACHT domain-containing protein</fullName>
    </recommendedName>
</protein>
<gene>
    <name evidence="4" type="ORF">RM844_22625</name>
</gene>
<evidence type="ECO:0000259" key="3">
    <source>
        <dbReference type="Pfam" id="PF05729"/>
    </source>
</evidence>
<keyword evidence="2" id="KW-0472">Membrane</keyword>
<dbReference type="InterPro" id="IPR027417">
    <property type="entry name" value="P-loop_NTPase"/>
</dbReference>
<name>A0ABU2JVR3_9ACTN</name>
<evidence type="ECO:0000256" key="1">
    <source>
        <dbReference type="SAM" id="MobiDB-lite"/>
    </source>
</evidence>
<accession>A0ABU2JVR3</accession>
<keyword evidence="2" id="KW-0812">Transmembrane</keyword>
<feature type="transmembrane region" description="Helical" evidence="2">
    <location>
        <begin position="489"/>
        <end position="509"/>
    </location>
</feature>
<evidence type="ECO:0000313" key="4">
    <source>
        <dbReference type="EMBL" id="MDT0269086.1"/>
    </source>
</evidence>
<feature type="transmembrane region" description="Helical" evidence="2">
    <location>
        <begin position="373"/>
        <end position="391"/>
    </location>
</feature>
<feature type="transmembrane region" description="Helical" evidence="2">
    <location>
        <begin position="722"/>
        <end position="743"/>
    </location>
</feature>
<feature type="transmembrane region" description="Helical" evidence="2">
    <location>
        <begin position="553"/>
        <end position="576"/>
    </location>
</feature>
<feature type="region of interest" description="Disordered" evidence="1">
    <location>
        <begin position="633"/>
        <end position="654"/>
    </location>
</feature>
<feature type="transmembrane region" description="Helical" evidence="2">
    <location>
        <begin position="529"/>
        <end position="547"/>
    </location>
</feature>
<dbReference type="InterPro" id="IPR007111">
    <property type="entry name" value="NACHT_NTPase"/>
</dbReference>
<sequence>MGDEKPGDGGFLHVHNEMRGHADYVVQIGQVLGDVTINTTVDPVEQAARELALSVRQQWAAELRARDVAAEREPLTVRWAADWGPAAAGGSAVGDATALVDAFAALPFRRLLLLGPPGCGKSVLAIHLTLELAARCLTTPGAPVPVLLTLEGFDPTREHFRAWLDRGLPPAARGRVPRHRLLPVLDGLDELPPHRRRQVLQGIDGALGRDDAVILACREDAYRETVASGGEISRAATLTARPVTLADATAYLLRATPSRLHDRWHAVAATLAETPDAPLARALGNPLMIWLASRSPDPEELLRHGQDVERHLLDAVFPAVFTEDPTDPDRLHAPGHWNPRRARGWLTWLARRLDAEGTTELAWWRLLRGPGSWFLTVGVLLALSLGLARAAEAFTGWYSDDFVQTLGLELSLSMGALQGAVLWFAADYWFGARRGEPRRRANPFRIHAALRSASRAASARRVAWASVAVLYPAGTIALVSTSAFDQRPYLIMMVCGSVLAPLLMVAIAAPADTVDAATPAQLLADERRATLLSVTVVAPLIGVGQAAHDWYGVAPAAGLGRGVMGWFGAAAVLFLLSPWSRWLLGRGWLALRGVLPWSLMEFLRDAHAGGLLAQGGGVFRFRHLRLQEHLARPAPTGPATGAAPGGPGLPGPATRRTLRQEATAAAARPVAGYRGWRVVQDDAHAFRLSARDRRMPVAHWPPVLLVAAVVMVRAALNGDPVMALGAAALWCGIGLLISLLGLLRPPIRIELHLTADQLAFRFGRHHGWLAWADVLAVDFRKITRYGRDTRVYAVQVLLRPGATPPPRAFRAGEGRYWVLPLSVLPALPTDVSAALARFGGTRWTPPPDGPGPAG</sequence>
<feature type="domain" description="NACHT" evidence="3">
    <location>
        <begin position="109"/>
        <end position="244"/>
    </location>
</feature>
<dbReference type="EMBL" id="JAVREO010000014">
    <property type="protein sequence ID" value="MDT0269086.1"/>
    <property type="molecule type" value="Genomic_DNA"/>
</dbReference>
<proteinExistence type="predicted"/>
<feature type="transmembrane region" description="Helical" evidence="2">
    <location>
        <begin position="697"/>
        <end position="716"/>
    </location>
</feature>
<feature type="transmembrane region" description="Helical" evidence="2">
    <location>
        <begin position="411"/>
        <end position="430"/>
    </location>
</feature>
<dbReference type="RefSeq" id="WP_311669172.1">
    <property type="nucleotide sequence ID" value="NZ_JAVREO010000014.1"/>
</dbReference>
<comment type="caution">
    <text evidence="4">The sequence shown here is derived from an EMBL/GenBank/DDBJ whole genome shotgun (WGS) entry which is preliminary data.</text>
</comment>
<evidence type="ECO:0000256" key="2">
    <source>
        <dbReference type="SAM" id="Phobius"/>
    </source>
</evidence>
<dbReference type="Pfam" id="PF05729">
    <property type="entry name" value="NACHT"/>
    <property type="match status" value="1"/>
</dbReference>
<dbReference type="Gene3D" id="3.40.50.300">
    <property type="entry name" value="P-loop containing nucleotide triphosphate hydrolases"/>
    <property type="match status" value="1"/>
</dbReference>
<dbReference type="Proteomes" id="UP001183410">
    <property type="component" value="Unassembled WGS sequence"/>
</dbReference>
<keyword evidence="2" id="KW-1133">Transmembrane helix</keyword>
<reference evidence="5" key="1">
    <citation type="submission" date="2023-07" db="EMBL/GenBank/DDBJ databases">
        <title>30 novel species of actinomycetes from the DSMZ collection.</title>
        <authorList>
            <person name="Nouioui I."/>
        </authorList>
    </citation>
    <scope>NUCLEOTIDE SEQUENCE [LARGE SCALE GENOMIC DNA]</scope>
    <source>
        <strain evidence="5">DSM 44915</strain>
    </source>
</reference>
<feature type="compositionally biased region" description="Low complexity" evidence="1">
    <location>
        <begin position="633"/>
        <end position="642"/>
    </location>
</feature>